<dbReference type="Proteomes" id="UP001153076">
    <property type="component" value="Unassembled WGS sequence"/>
</dbReference>
<comment type="caution">
    <text evidence="2">The sequence shown here is derived from an EMBL/GenBank/DDBJ whole genome shotgun (WGS) entry which is preliminary data.</text>
</comment>
<sequence>MNERGPCGPLATGEKPWIKLYPIRPPATEALVIHTLASAGPDQPCPEAVEMILDKLDVRLEITFNTEGLRRKGHQELLGKLSALITSPMIATIPDPSRLFSLSLCLGAGLLQLVCTEGSPAASGKDPCSPRDPPRPSAHLTSDSGQAPLLLYPLMREPQPPGVWEQTQWLHHARPRPAVAYEKLGGGGSRTPQ</sequence>
<organism evidence="2 3">
    <name type="scientific">Carnegiea gigantea</name>
    <dbReference type="NCBI Taxonomy" id="171969"/>
    <lineage>
        <taxon>Eukaryota</taxon>
        <taxon>Viridiplantae</taxon>
        <taxon>Streptophyta</taxon>
        <taxon>Embryophyta</taxon>
        <taxon>Tracheophyta</taxon>
        <taxon>Spermatophyta</taxon>
        <taxon>Magnoliopsida</taxon>
        <taxon>eudicotyledons</taxon>
        <taxon>Gunneridae</taxon>
        <taxon>Pentapetalae</taxon>
        <taxon>Caryophyllales</taxon>
        <taxon>Cactineae</taxon>
        <taxon>Cactaceae</taxon>
        <taxon>Cactoideae</taxon>
        <taxon>Echinocereeae</taxon>
        <taxon>Carnegiea</taxon>
    </lineage>
</organism>
<evidence type="ECO:0000256" key="1">
    <source>
        <dbReference type="SAM" id="MobiDB-lite"/>
    </source>
</evidence>
<dbReference type="AlphaFoldDB" id="A0A9Q1JZP8"/>
<accession>A0A9Q1JZP8</accession>
<evidence type="ECO:0000313" key="3">
    <source>
        <dbReference type="Proteomes" id="UP001153076"/>
    </source>
</evidence>
<feature type="region of interest" description="Disordered" evidence="1">
    <location>
        <begin position="121"/>
        <end position="144"/>
    </location>
</feature>
<dbReference type="EMBL" id="JAKOGI010000516">
    <property type="protein sequence ID" value="KAJ8433818.1"/>
    <property type="molecule type" value="Genomic_DNA"/>
</dbReference>
<keyword evidence="3" id="KW-1185">Reference proteome</keyword>
<protein>
    <submittedName>
        <fullName evidence="2">Uncharacterized protein</fullName>
    </submittedName>
</protein>
<reference evidence="2" key="1">
    <citation type="submission" date="2022-04" db="EMBL/GenBank/DDBJ databases">
        <title>Carnegiea gigantea Genome sequencing and assembly v2.</title>
        <authorList>
            <person name="Copetti D."/>
            <person name="Sanderson M.J."/>
            <person name="Burquez A."/>
            <person name="Wojciechowski M.F."/>
        </authorList>
    </citation>
    <scope>NUCLEOTIDE SEQUENCE</scope>
    <source>
        <strain evidence="2">SGP5-SGP5p</strain>
        <tissue evidence="2">Aerial part</tissue>
    </source>
</reference>
<gene>
    <name evidence="2" type="ORF">Cgig2_017888</name>
</gene>
<name>A0A9Q1JZP8_9CARY</name>
<evidence type="ECO:0000313" key="2">
    <source>
        <dbReference type="EMBL" id="KAJ8433818.1"/>
    </source>
</evidence>
<proteinExistence type="predicted"/>